<evidence type="ECO:0000313" key="2">
    <source>
        <dbReference type="EMBL" id="QDT24418.1"/>
    </source>
</evidence>
<sequence>MAKKKNTVRNVVEKRREDGTLLYWLDRDKKIGEYNINTDSSQYKHLKKVELDGFSTFPKALYPTGFGFKVSGGQLVEPLHSKYGNKLLVVLSATQISSVKKTNNRVTVTINANKLQQINREVSDVKRTRRNEITTLVQDFLIDQFPKEFTGTASDTFKYRPNKIAEMLADQDVVENLSDLDRFAIQAAFPDLVEEMEFSLRSAKKVKIVTDGINTSKKVYLDKIIIEFEKKLKGSSSENVWQKFLHDHILTLLNTYAHVIEKQSVELDGKYPDFMLIDAYGYLDVYEIKKPQTKLLSYDNGRKNYYWHAEISRATTQTEKYMSSIQRHRYELESKLRKESVEAQIVRPRGFIIAGKRSNLNTEEMREDFRVLNDSLKNIDVICFDDLLDNLKALRDRLDS</sequence>
<accession>A0A517PYF0</accession>
<name>A0A517PYF0_9PLAN</name>
<dbReference type="InterPro" id="IPR025359">
    <property type="entry name" value="SduA_C"/>
</dbReference>
<feature type="domain" description="Shedu protein SduA C-terminal" evidence="1">
    <location>
        <begin position="235"/>
        <end position="388"/>
    </location>
</feature>
<evidence type="ECO:0000313" key="3">
    <source>
        <dbReference type="Proteomes" id="UP000320421"/>
    </source>
</evidence>
<reference evidence="2 3" key="1">
    <citation type="submission" date="2019-02" db="EMBL/GenBank/DDBJ databases">
        <title>Deep-cultivation of Planctomycetes and their phenomic and genomic characterization uncovers novel biology.</title>
        <authorList>
            <person name="Wiegand S."/>
            <person name="Jogler M."/>
            <person name="Boedeker C."/>
            <person name="Pinto D."/>
            <person name="Vollmers J."/>
            <person name="Rivas-Marin E."/>
            <person name="Kohn T."/>
            <person name="Peeters S.H."/>
            <person name="Heuer A."/>
            <person name="Rast P."/>
            <person name="Oberbeckmann S."/>
            <person name="Bunk B."/>
            <person name="Jeske O."/>
            <person name="Meyerdierks A."/>
            <person name="Storesund J.E."/>
            <person name="Kallscheuer N."/>
            <person name="Luecker S."/>
            <person name="Lage O.M."/>
            <person name="Pohl T."/>
            <person name="Merkel B.J."/>
            <person name="Hornburger P."/>
            <person name="Mueller R.-W."/>
            <person name="Bruemmer F."/>
            <person name="Labrenz M."/>
            <person name="Spormann A.M."/>
            <person name="Op den Camp H."/>
            <person name="Overmann J."/>
            <person name="Amann R."/>
            <person name="Jetten M.S.M."/>
            <person name="Mascher T."/>
            <person name="Medema M.H."/>
            <person name="Devos D.P."/>
            <person name="Kaster A.-K."/>
            <person name="Ovreas L."/>
            <person name="Rohde M."/>
            <person name="Galperin M.Y."/>
            <person name="Jogler C."/>
        </authorList>
    </citation>
    <scope>NUCLEOTIDE SEQUENCE [LARGE SCALE GENOMIC DNA]</scope>
    <source>
        <strain evidence="2 3">HG66A1</strain>
    </source>
</reference>
<gene>
    <name evidence="2" type="ORF">HG66A1_62500</name>
</gene>
<dbReference type="OrthoDB" id="2080979at2"/>
<proteinExistence type="predicted"/>
<keyword evidence="3" id="KW-1185">Reference proteome</keyword>
<dbReference type="AlphaFoldDB" id="A0A517PYF0"/>
<dbReference type="Proteomes" id="UP000320421">
    <property type="component" value="Chromosome"/>
</dbReference>
<organism evidence="2 3">
    <name type="scientific">Gimesia chilikensis</name>
    <dbReference type="NCBI Taxonomy" id="2605989"/>
    <lineage>
        <taxon>Bacteria</taxon>
        <taxon>Pseudomonadati</taxon>
        <taxon>Planctomycetota</taxon>
        <taxon>Planctomycetia</taxon>
        <taxon>Planctomycetales</taxon>
        <taxon>Planctomycetaceae</taxon>
        <taxon>Gimesia</taxon>
    </lineage>
</organism>
<dbReference type="EMBL" id="CP036266">
    <property type="protein sequence ID" value="QDT24418.1"/>
    <property type="molecule type" value="Genomic_DNA"/>
</dbReference>
<evidence type="ECO:0000259" key="1">
    <source>
        <dbReference type="Pfam" id="PF14082"/>
    </source>
</evidence>
<dbReference type="Pfam" id="PF14082">
    <property type="entry name" value="SduA_C"/>
    <property type="match status" value="1"/>
</dbReference>
<protein>
    <recommendedName>
        <fullName evidence="1">Shedu protein SduA C-terminal domain-containing protein</fullName>
    </recommendedName>
</protein>
<dbReference type="RefSeq" id="WP_145193093.1">
    <property type="nucleotide sequence ID" value="NZ_CP036266.1"/>
</dbReference>